<dbReference type="PROSITE" id="PS50157">
    <property type="entry name" value="ZINC_FINGER_C2H2_2"/>
    <property type="match status" value="2"/>
</dbReference>
<evidence type="ECO:0000256" key="9">
    <source>
        <dbReference type="ARBA" id="ARBA00023242"/>
    </source>
</evidence>
<dbReference type="EMBL" id="KB445577">
    <property type="protein sequence ID" value="EMD91238.1"/>
    <property type="molecule type" value="Genomic_DNA"/>
</dbReference>
<dbReference type="eggNOG" id="KOG1721">
    <property type="taxonomic scope" value="Eukaryota"/>
</dbReference>
<evidence type="ECO:0000256" key="4">
    <source>
        <dbReference type="ARBA" id="ARBA00022771"/>
    </source>
</evidence>
<dbReference type="SMART" id="SM00355">
    <property type="entry name" value="ZnF_C2H2"/>
    <property type="match status" value="2"/>
</dbReference>
<keyword evidence="4 10" id="KW-0863">Zinc-finger</keyword>
<dbReference type="GO" id="GO:0000981">
    <property type="term" value="F:DNA-binding transcription factor activity, RNA polymerase II-specific"/>
    <property type="evidence" value="ECO:0007669"/>
    <property type="project" value="InterPro"/>
</dbReference>
<dbReference type="GO" id="GO:0000785">
    <property type="term" value="C:chromatin"/>
    <property type="evidence" value="ECO:0007669"/>
    <property type="project" value="TreeGrafter"/>
</dbReference>
<evidence type="ECO:0000256" key="1">
    <source>
        <dbReference type="ARBA" id="ARBA00004123"/>
    </source>
</evidence>
<dbReference type="STRING" id="701091.M2UTP8"/>
<evidence type="ECO:0000313" key="13">
    <source>
        <dbReference type="Proteomes" id="UP000016936"/>
    </source>
</evidence>
<keyword evidence="9" id="KW-0539">Nucleus</keyword>
<reference evidence="12 13" key="1">
    <citation type="journal article" date="2012" name="PLoS Pathog.">
        <title>Diverse lifestyles and strategies of plant pathogenesis encoded in the genomes of eighteen Dothideomycetes fungi.</title>
        <authorList>
            <person name="Ohm R.A."/>
            <person name="Feau N."/>
            <person name="Henrissat B."/>
            <person name="Schoch C.L."/>
            <person name="Horwitz B.A."/>
            <person name="Barry K.W."/>
            <person name="Condon B.J."/>
            <person name="Copeland A.C."/>
            <person name="Dhillon B."/>
            <person name="Glaser F."/>
            <person name="Hesse C.N."/>
            <person name="Kosti I."/>
            <person name="LaButti K."/>
            <person name="Lindquist E.A."/>
            <person name="Lucas S."/>
            <person name="Salamov A.A."/>
            <person name="Bradshaw R.E."/>
            <person name="Ciuffetti L."/>
            <person name="Hamelin R.C."/>
            <person name="Kema G.H.J."/>
            <person name="Lawrence C."/>
            <person name="Scott J.A."/>
            <person name="Spatafora J.W."/>
            <person name="Turgeon B.G."/>
            <person name="de Wit P.J.G.M."/>
            <person name="Zhong S."/>
            <person name="Goodwin S.B."/>
            <person name="Grigoriev I.V."/>
        </authorList>
    </citation>
    <scope>NUCLEOTIDE SEQUENCE [LARGE SCALE GENOMIC DNA]</scope>
    <source>
        <strain evidence="13">C5 / ATCC 48332 / race O</strain>
    </source>
</reference>
<evidence type="ECO:0000256" key="5">
    <source>
        <dbReference type="ARBA" id="ARBA00022833"/>
    </source>
</evidence>
<evidence type="ECO:0000313" key="12">
    <source>
        <dbReference type="EMBL" id="EMD91238.1"/>
    </source>
</evidence>
<dbReference type="Proteomes" id="UP000016936">
    <property type="component" value="Unassembled WGS sequence"/>
</dbReference>
<dbReference type="FunFam" id="3.30.160.60:FF:000064">
    <property type="entry name" value="Early growth response protein 3"/>
    <property type="match status" value="1"/>
</dbReference>
<feature type="domain" description="C2H2-type" evidence="11">
    <location>
        <begin position="30"/>
        <end position="52"/>
    </location>
</feature>
<feature type="domain" description="C2H2-type" evidence="11">
    <location>
        <begin position="2"/>
        <end position="29"/>
    </location>
</feature>
<keyword evidence="7" id="KW-0238">DNA-binding</keyword>
<evidence type="ECO:0000256" key="6">
    <source>
        <dbReference type="ARBA" id="ARBA00023015"/>
    </source>
</evidence>
<gene>
    <name evidence="12" type="ORF">COCHEDRAFT_1068786</name>
</gene>
<dbReference type="GO" id="GO:0008270">
    <property type="term" value="F:zinc ion binding"/>
    <property type="evidence" value="ECO:0007669"/>
    <property type="project" value="UniProtKB-KW"/>
</dbReference>
<feature type="non-terminal residue" evidence="12">
    <location>
        <position position="52"/>
    </location>
</feature>
<keyword evidence="5" id="KW-0862">Zinc</keyword>
<dbReference type="PANTHER" id="PTHR40626">
    <property type="entry name" value="MIP31509P"/>
    <property type="match status" value="1"/>
</dbReference>
<keyword evidence="13" id="KW-1185">Reference proteome</keyword>
<dbReference type="GO" id="GO:0005634">
    <property type="term" value="C:nucleus"/>
    <property type="evidence" value="ECO:0007669"/>
    <property type="project" value="UniProtKB-SubCell"/>
</dbReference>
<dbReference type="InterPro" id="IPR013087">
    <property type="entry name" value="Znf_C2H2_type"/>
</dbReference>
<reference evidence="13" key="2">
    <citation type="journal article" date="2013" name="PLoS Genet.">
        <title>Comparative genome structure, secondary metabolite, and effector coding capacity across Cochliobolus pathogens.</title>
        <authorList>
            <person name="Condon B.J."/>
            <person name="Leng Y."/>
            <person name="Wu D."/>
            <person name="Bushley K.E."/>
            <person name="Ohm R.A."/>
            <person name="Otillar R."/>
            <person name="Martin J."/>
            <person name="Schackwitz W."/>
            <person name="Grimwood J."/>
            <person name="MohdZainudin N."/>
            <person name="Xue C."/>
            <person name="Wang R."/>
            <person name="Manning V.A."/>
            <person name="Dhillon B."/>
            <person name="Tu Z.J."/>
            <person name="Steffenson B.J."/>
            <person name="Salamov A."/>
            <person name="Sun H."/>
            <person name="Lowry S."/>
            <person name="LaButti K."/>
            <person name="Han J."/>
            <person name="Copeland A."/>
            <person name="Lindquist E."/>
            <person name="Barry K."/>
            <person name="Schmutz J."/>
            <person name="Baker S.E."/>
            <person name="Ciuffetti L.M."/>
            <person name="Grigoriev I.V."/>
            <person name="Zhong S."/>
            <person name="Turgeon B.G."/>
        </authorList>
    </citation>
    <scope>NUCLEOTIDE SEQUENCE [LARGE SCALE GENOMIC DNA]</scope>
    <source>
        <strain evidence="13">C5 / ATCC 48332 / race O</strain>
    </source>
</reference>
<dbReference type="OMA" id="CLANDQM"/>
<keyword evidence="6" id="KW-0805">Transcription regulation</keyword>
<protein>
    <recommendedName>
        <fullName evidence="11">C2H2-type domain-containing protein</fullName>
    </recommendedName>
</protein>
<dbReference type="Pfam" id="PF13465">
    <property type="entry name" value="zf-H2C2_2"/>
    <property type="match status" value="1"/>
</dbReference>
<dbReference type="GO" id="GO:0000978">
    <property type="term" value="F:RNA polymerase II cis-regulatory region sequence-specific DNA binding"/>
    <property type="evidence" value="ECO:0007669"/>
    <property type="project" value="InterPro"/>
</dbReference>
<dbReference type="PROSITE" id="PS00028">
    <property type="entry name" value="ZINC_FINGER_C2H2_1"/>
    <property type="match status" value="2"/>
</dbReference>
<dbReference type="AlphaFoldDB" id="M2UTP8"/>
<evidence type="ECO:0000256" key="3">
    <source>
        <dbReference type="ARBA" id="ARBA00022737"/>
    </source>
</evidence>
<dbReference type="InterPro" id="IPR036236">
    <property type="entry name" value="Znf_C2H2_sf"/>
</dbReference>
<dbReference type="InterPro" id="IPR051059">
    <property type="entry name" value="VerF-like"/>
</dbReference>
<evidence type="ECO:0000256" key="8">
    <source>
        <dbReference type="ARBA" id="ARBA00023163"/>
    </source>
</evidence>
<evidence type="ECO:0000259" key="11">
    <source>
        <dbReference type="PROSITE" id="PS50157"/>
    </source>
</evidence>
<name>M2UTP8_COCH5</name>
<proteinExistence type="predicted"/>
<evidence type="ECO:0000256" key="2">
    <source>
        <dbReference type="ARBA" id="ARBA00022723"/>
    </source>
</evidence>
<keyword evidence="3" id="KW-0677">Repeat</keyword>
<evidence type="ECO:0000256" key="10">
    <source>
        <dbReference type="PROSITE-ProRule" id="PRU00042"/>
    </source>
</evidence>
<dbReference type="SUPFAM" id="SSF57667">
    <property type="entry name" value="beta-beta-alpha zinc fingers"/>
    <property type="match status" value="1"/>
</dbReference>
<dbReference type="HOGENOM" id="CLU_002678_42_25_1"/>
<feature type="non-terminal residue" evidence="12">
    <location>
        <position position="1"/>
    </location>
</feature>
<comment type="subcellular location">
    <subcellularLocation>
        <location evidence="1">Nucleus</location>
    </subcellularLocation>
</comment>
<dbReference type="PANTHER" id="PTHR40626:SF32">
    <property type="entry name" value="ZINC FINGER PROTEIN RST2"/>
    <property type="match status" value="1"/>
</dbReference>
<dbReference type="Gene3D" id="3.30.160.60">
    <property type="entry name" value="Classic Zinc Finger"/>
    <property type="match status" value="2"/>
</dbReference>
<evidence type="ECO:0000256" key="7">
    <source>
        <dbReference type="ARBA" id="ARBA00023125"/>
    </source>
</evidence>
<keyword evidence="8" id="KW-0804">Transcription</keyword>
<organism evidence="12 13">
    <name type="scientific">Cochliobolus heterostrophus (strain C5 / ATCC 48332 / race O)</name>
    <name type="common">Southern corn leaf blight fungus</name>
    <name type="synonym">Bipolaris maydis</name>
    <dbReference type="NCBI Taxonomy" id="701091"/>
    <lineage>
        <taxon>Eukaryota</taxon>
        <taxon>Fungi</taxon>
        <taxon>Dikarya</taxon>
        <taxon>Ascomycota</taxon>
        <taxon>Pezizomycotina</taxon>
        <taxon>Dothideomycetes</taxon>
        <taxon>Pleosporomycetidae</taxon>
        <taxon>Pleosporales</taxon>
        <taxon>Pleosporineae</taxon>
        <taxon>Pleosporaceae</taxon>
        <taxon>Bipolaris</taxon>
    </lineage>
</organism>
<keyword evidence="2" id="KW-0479">Metal-binding</keyword>
<sequence length="52" mass="6226">LFQCTICSQTYSRVDHLARHVRSHTQEKPYRCEICNKSFSRVDLLRRHGLVH</sequence>
<accession>M2UTP8</accession>